<name>A0A371CKB7_9APHY</name>
<feature type="region of interest" description="Disordered" evidence="1">
    <location>
        <begin position="1"/>
        <end position="24"/>
    </location>
</feature>
<accession>A0A371CKB7</accession>
<proteinExistence type="predicted"/>
<evidence type="ECO:0000256" key="1">
    <source>
        <dbReference type="SAM" id="MobiDB-lite"/>
    </source>
</evidence>
<reference evidence="2 3" key="1">
    <citation type="journal article" date="2018" name="Biotechnol. Biofuels">
        <title>Integrative visual omics of the white-rot fungus Polyporus brumalis exposes the biotechnological potential of its oxidative enzymes for delignifying raw plant biomass.</title>
        <authorList>
            <person name="Miyauchi S."/>
            <person name="Rancon A."/>
            <person name="Drula E."/>
            <person name="Hage H."/>
            <person name="Chaduli D."/>
            <person name="Favel A."/>
            <person name="Grisel S."/>
            <person name="Henrissat B."/>
            <person name="Herpoel-Gimbert I."/>
            <person name="Ruiz-Duenas F.J."/>
            <person name="Chevret D."/>
            <person name="Hainaut M."/>
            <person name="Lin J."/>
            <person name="Wang M."/>
            <person name="Pangilinan J."/>
            <person name="Lipzen A."/>
            <person name="Lesage-Meessen L."/>
            <person name="Navarro D."/>
            <person name="Riley R."/>
            <person name="Grigoriev I.V."/>
            <person name="Zhou S."/>
            <person name="Raouche S."/>
            <person name="Rosso M.N."/>
        </authorList>
    </citation>
    <scope>NUCLEOTIDE SEQUENCE [LARGE SCALE GENOMIC DNA]</scope>
    <source>
        <strain evidence="2 3">BRFM 1820</strain>
    </source>
</reference>
<organism evidence="2 3">
    <name type="scientific">Lentinus brumalis</name>
    <dbReference type="NCBI Taxonomy" id="2498619"/>
    <lineage>
        <taxon>Eukaryota</taxon>
        <taxon>Fungi</taxon>
        <taxon>Dikarya</taxon>
        <taxon>Basidiomycota</taxon>
        <taxon>Agaricomycotina</taxon>
        <taxon>Agaricomycetes</taxon>
        <taxon>Polyporales</taxon>
        <taxon>Polyporaceae</taxon>
        <taxon>Lentinus</taxon>
    </lineage>
</organism>
<dbReference type="EMBL" id="KZ857540">
    <property type="protein sequence ID" value="RDX40734.1"/>
    <property type="molecule type" value="Genomic_DNA"/>
</dbReference>
<dbReference type="Proteomes" id="UP000256964">
    <property type="component" value="Unassembled WGS sequence"/>
</dbReference>
<protein>
    <submittedName>
        <fullName evidence="2">Uncharacterized protein</fullName>
    </submittedName>
</protein>
<dbReference type="AlphaFoldDB" id="A0A371CKB7"/>
<keyword evidence="3" id="KW-1185">Reference proteome</keyword>
<evidence type="ECO:0000313" key="3">
    <source>
        <dbReference type="Proteomes" id="UP000256964"/>
    </source>
</evidence>
<sequence length="81" mass="8848">MPTMPSYRSHMTTGGPSAGSRRQARRLCSSVLRNTFTLAQFAGTSVQRDSRRNRAGPPRTCSTCSVIQSAYIQLVNLVTLS</sequence>
<gene>
    <name evidence="2" type="ORF">OH76DRAFT_308898</name>
</gene>
<evidence type="ECO:0000313" key="2">
    <source>
        <dbReference type="EMBL" id="RDX40734.1"/>
    </source>
</evidence>